<dbReference type="Gramene" id="mRNA:HanXRQr2_Chr04g0152231">
    <property type="protein sequence ID" value="CDS:HanXRQr2_Chr04g0152231.1"/>
    <property type="gene ID" value="HanXRQr2_Chr04g0152231"/>
</dbReference>
<organism evidence="3 4">
    <name type="scientific">Helianthus annuus</name>
    <name type="common">Common sunflower</name>
    <dbReference type="NCBI Taxonomy" id="4232"/>
    <lineage>
        <taxon>Eukaryota</taxon>
        <taxon>Viridiplantae</taxon>
        <taxon>Streptophyta</taxon>
        <taxon>Embryophyta</taxon>
        <taxon>Tracheophyta</taxon>
        <taxon>Spermatophyta</taxon>
        <taxon>Magnoliopsida</taxon>
        <taxon>eudicotyledons</taxon>
        <taxon>Gunneridae</taxon>
        <taxon>Pentapetalae</taxon>
        <taxon>asterids</taxon>
        <taxon>campanulids</taxon>
        <taxon>Asterales</taxon>
        <taxon>Asteraceae</taxon>
        <taxon>Asteroideae</taxon>
        <taxon>Heliantheae alliance</taxon>
        <taxon>Heliantheae</taxon>
        <taxon>Helianthus</taxon>
    </lineage>
</organism>
<sequence>MTLRSLVASHVKRERPEINVKVMSQLDELDQYFRVRCDEPLQQLMIRWSVRANIEDYRTCRFLYDGKRVTDRQTPNEVGMEDGDSIDAFTELMGA</sequence>
<reference evidence="3" key="2">
    <citation type="submission" date="2017-02" db="EMBL/GenBank/DDBJ databases">
        <title>Sunflower complete genome.</title>
        <authorList>
            <person name="Langlade N."/>
            <person name="Munos S."/>
        </authorList>
    </citation>
    <scope>NUCLEOTIDE SEQUENCE [LARGE SCALE GENOMIC DNA]</scope>
    <source>
        <tissue evidence="3">Leaves</tissue>
    </source>
</reference>
<dbReference type="SUPFAM" id="SSF54236">
    <property type="entry name" value="Ubiquitin-like"/>
    <property type="match status" value="1"/>
</dbReference>
<dbReference type="PANTHER" id="PTHR10562">
    <property type="entry name" value="SMALL UBIQUITIN-RELATED MODIFIER"/>
    <property type="match status" value="1"/>
</dbReference>
<dbReference type="EMBL" id="MNCJ02000319">
    <property type="protein sequence ID" value="KAF5809018.1"/>
    <property type="molecule type" value="Genomic_DNA"/>
</dbReference>
<protein>
    <submittedName>
        <fullName evidence="3">Putative ubiquitin-like superfamily protein</fullName>
    </submittedName>
    <submittedName>
        <fullName evidence="2">Ubiquitin domain-containing protein</fullName>
    </submittedName>
</protein>
<evidence type="ECO:0000313" key="4">
    <source>
        <dbReference type="Proteomes" id="UP000215914"/>
    </source>
</evidence>
<dbReference type="InterPro" id="IPR022617">
    <property type="entry name" value="Rad60/SUMO-like_dom"/>
</dbReference>
<dbReference type="InParanoid" id="A0A251UWP7"/>
<proteinExistence type="predicted"/>
<reference evidence="2" key="3">
    <citation type="submission" date="2020-06" db="EMBL/GenBank/DDBJ databases">
        <title>Helianthus annuus Genome sequencing and assembly Release 2.</title>
        <authorList>
            <person name="Gouzy J."/>
            <person name="Langlade N."/>
            <person name="Munos S."/>
        </authorList>
    </citation>
    <scope>NUCLEOTIDE SEQUENCE</scope>
    <source>
        <tissue evidence="2">Leaves</tissue>
    </source>
</reference>
<dbReference type="GO" id="GO:0031386">
    <property type="term" value="F:protein tag activity"/>
    <property type="evidence" value="ECO:0000318"/>
    <property type="project" value="GO_Central"/>
</dbReference>
<accession>A0A251UWP7</accession>
<evidence type="ECO:0000313" key="3">
    <source>
        <dbReference type="EMBL" id="OTG27807.1"/>
    </source>
</evidence>
<dbReference type="Pfam" id="PF11976">
    <property type="entry name" value="Rad60-SLD"/>
    <property type="match status" value="1"/>
</dbReference>
<dbReference type="GO" id="GO:0016925">
    <property type="term" value="P:protein sumoylation"/>
    <property type="evidence" value="ECO:0000318"/>
    <property type="project" value="GO_Central"/>
</dbReference>
<gene>
    <name evidence="3" type="ORF">HannXRQ_Chr04g0104081</name>
    <name evidence="2" type="ORF">HanXRQr2_Chr04g0152231</name>
</gene>
<name>A0A251UWP7_HELAN</name>
<dbReference type="Proteomes" id="UP000215914">
    <property type="component" value="Chromosome 4"/>
</dbReference>
<dbReference type="InterPro" id="IPR029071">
    <property type="entry name" value="Ubiquitin-like_domsf"/>
</dbReference>
<evidence type="ECO:0000313" key="2">
    <source>
        <dbReference type="EMBL" id="KAF5809018.1"/>
    </source>
</evidence>
<dbReference type="GO" id="GO:0005634">
    <property type="term" value="C:nucleus"/>
    <property type="evidence" value="ECO:0000318"/>
    <property type="project" value="GO_Central"/>
</dbReference>
<feature type="domain" description="Ubiquitin-like" evidence="1">
    <location>
        <begin position="16"/>
        <end position="95"/>
    </location>
</feature>
<dbReference type="InterPro" id="IPR000626">
    <property type="entry name" value="Ubiquitin-like_dom"/>
</dbReference>
<dbReference type="EMBL" id="CM007893">
    <property type="protein sequence ID" value="OTG27807.1"/>
    <property type="molecule type" value="Genomic_DNA"/>
</dbReference>
<keyword evidence="4" id="KW-1185">Reference proteome</keyword>
<dbReference type="Gene3D" id="3.10.20.90">
    <property type="entry name" value="Phosphatidylinositol 3-kinase Catalytic Subunit, Chain A, domain 1"/>
    <property type="match status" value="1"/>
</dbReference>
<dbReference type="PROSITE" id="PS50053">
    <property type="entry name" value="UBIQUITIN_2"/>
    <property type="match status" value="1"/>
</dbReference>
<dbReference type="OMA" id="WSVRANI"/>
<dbReference type="AlphaFoldDB" id="A0A251UWP7"/>
<reference evidence="2 4" key="1">
    <citation type="journal article" date="2017" name="Nature">
        <title>The sunflower genome provides insights into oil metabolism, flowering and Asterid evolution.</title>
        <authorList>
            <person name="Badouin H."/>
            <person name="Gouzy J."/>
            <person name="Grassa C.J."/>
            <person name="Murat F."/>
            <person name="Staton S.E."/>
            <person name="Cottret L."/>
            <person name="Lelandais-Briere C."/>
            <person name="Owens G.L."/>
            <person name="Carrere S."/>
            <person name="Mayjonade B."/>
            <person name="Legrand L."/>
            <person name="Gill N."/>
            <person name="Kane N.C."/>
            <person name="Bowers J.E."/>
            <person name="Hubner S."/>
            <person name="Bellec A."/>
            <person name="Berard A."/>
            <person name="Berges H."/>
            <person name="Blanchet N."/>
            <person name="Boniface M.C."/>
            <person name="Brunel D."/>
            <person name="Catrice O."/>
            <person name="Chaidir N."/>
            <person name="Claudel C."/>
            <person name="Donnadieu C."/>
            <person name="Faraut T."/>
            <person name="Fievet G."/>
            <person name="Helmstetter N."/>
            <person name="King M."/>
            <person name="Knapp S.J."/>
            <person name="Lai Z."/>
            <person name="Le Paslier M.C."/>
            <person name="Lippi Y."/>
            <person name="Lorenzon L."/>
            <person name="Mandel J.R."/>
            <person name="Marage G."/>
            <person name="Marchand G."/>
            <person name="Marquand E."/>
            <person name="Bret-Mestries E."/>
            <person name="Morien E."/>
            <person name="Nambeesan S."/>
            <person name="Nguyen T."/>
            <person name="Pegot-Espagnet P."/>
            <person name="Pouilly N."/>
            <person name="Raftis F."/>
            <person name="Sallet E."/>
            <person name="Schiex T."/>
            <person name="Thomas J."/>
            <person name="Vandecasteele C."/>
            <person name="Vares D."/>
            <person name="Vear F."/>
            <person name="Vautrin S."/>
            <person name="Crespi M."/>
            <person name="Mangin B."/>
            <person name="Burke J.M."/>
            <person name="Salse J."/>
            <person name="Munos S."/>
            <person name="Vincourt P."/>
            <person name="Rieseberg L.H."/>
            <person name="Langlade N.B."/>
        </authorList>
    </citation>
    <scope>NUCLEOTIDE SEQUENCE [LARGE SCALE GENOMIC DNA]</scope>
    <source>
        <strain evidence="4">cv. SF193</strain>
        <tissue evidence="2">Leaves</tissue>
    </source>
</reference>
<dbReference type="GO" id="GO:0044389">
    <property type="term" value="F:ubiquitin-like protein ligase binding"/>
    <property type="evidence" value="ECO:0000318"/>
    <property type="project" value="GO_Central"/>
</dbReference>
<evidence type="ECO:0000259" key="1">
    <source>
        <dbReference type="PROSITE" id="PS50053"/>
    </source>
</evidence>